<feature type="transmembrane region" description="Helical" evidence="3">
    <location>
        <begin position="7"/>
        <end position="29"/>
    </location>
</feature>
<dbReference type="SUPFAM" id="SSF103481">
    <property type="entry name" value="Multidrug resistance efflux transporter EmrE"/>
    <property type="match status" value="2"/>
</dbReference>
<reference evidence="6" key="1">
    <citation type="journal article" date="2019" name="Int. J. Syst. Evol. Microbiol.">
        <title>The Global Catalogue of Microorganisms (GCM) 10K type strain sequencing project: providing services to taxonomists for standard genome sequencing and annotation.</title>
        <authorList>
            <consortium name="The Broad Institute Genomics Platform"/>
            <consortium name="The Broad Institute Genome Sequencing Center for Infectious Disease"/>
            <person name="Wu L."/>
            <person name="Ma J."/>
        </authorList>
    </citation>
    <scope>NUCLEOTIDE SEQUENCE [LARGE SCALE GENOMIC DNA]</scope>
    <source>
        <strain evidence="6">JCM 3369</strain>
    </source>
</reference>
<feature type="transmembrane region" description="Helical" evidence="3">
    <location>
        <begin position="64"/>
        <end position="82"/>
    </location>
</feature>
<feature type="region of interest" description="Disordered" evidence="2">
    <location>
        <begin position="286"/>
        <end position="321"/>
    </location>
</feature>
<evidence type="ECO:0000313" key="5">
    <source>
        <dbReference type="EMBL" id="MFC6886003.1"/>
    </source>
</evidence>
<accession>A0ABW2CY40</accession>
<dbReference type="Gene3D" id="1.10.3730.20">
    <property type="match status" value="1"/>
</dbReference>
<keyword evidence="3" id="KW-0472">Membrane</keyword>
<dbReference type="PANTHER" id="PTHR22911">
    <property type="entry name" value="ACYL-MALONYL CONDENSING ENZYME-RELATED"/>
    <property type="match status" value="1"/>
</dbReference>
<proteinExistence type="inferred from homology"/>
<feature type="transmembrane region" description="Helical" evidence="3">
    <location>
        <begin position="178"/>
        <end position="202"/>
    </location>
</feature>
<name>A0ABW2CY40_9ACTN</name>
<dbReference type="EMBL" id="JBHSXS010000046">
    <property type="protein sequence ID" value="MFC6886003.1"/>
    <property type="molecule type" value="Genomic_DNA"/>
</dbReference>
<dbReference type="Pfam" id="PF00892">
    <property type="entry name" value="EamA"/>
    <property type="match status" value="2"/>
</dbReference>
<evidence type="ECO:0000313" key="6">
    <source>
        <dbReference type="Proteomes" id="UP001596380"/>
    </source>
</evidence>
<dbReference type="RefSeq" id="WP_378064031.1">
    <property type="nucleotide sequence ID" value="NZ_JBHSXS010000046.1"/>
</dbReference>
<dbReference type="PANTHER" id="PTHR22911:SF79">
    <property type="entry name" value="MOBA-LIKE NTP TRANSFERASE DOMAIN-CONTAINING PROTEIN"/>
    <property type="match status" value="1"/>
</dbReference>
<protein>
    <submittedName>
        <fullName evidence="5">DMT family transporter</fullName>
    </submittedName>
</protein>
<keyword evidence="6" id="KW-1185">Reference proteome</keyword>
<dbReference type="InterPro" id="IPR037185">
    <property type="entry name" value="EmrE-like"/>
</dbReference>
<feature type="transmembrane region" description="Helical" evidence="3">
    <location>
        <begin position="266"/>
        <end position="283"/>
    </location>
</feature>
<comment type="similarity">
    <text evidence="1">Belongs to the EamA transporter family.</text>
</comment>
<feature type="domain" description="EamA" evidence="4">
    <location>
        <begin position="8"/>
        <end position="133"/>
    </location>
</feature>
<feature type="transmembrane region" description="Helical" evidence="3">
    <location>
        <begin position="241"/>
        <end position="260"/>
    </location>
</feature>
<evidence type="ECO:0000256" key="3">
    <source>
        <dbReference type="SAM" id="Phobius"/>
    </source>
</evidence>
<feature type="transmembrane region" description="Helical" evidence="3">
    <location>
        <begin position="88"/>
        <end position="107"/>
    </location>
</feature>
<comment type="caution">
    <text evidence="5">The sequence shown here is derived from an EMBL/GenBank/DDBJ whole genome shotgun (WGS) entry which is preliminary data.</text>
</comment>
<evidence type="ECO:0000256" key="2">
    <source>
        <dbReference type="SAM" id="MobiDB-lite"/>
    </source>
</evidence>
<keyword evidence="3" id="KW-1133">Transmembrane helix</keyword>
<dbReference type="Proteomes" id="UP001596380">
    <property type="component" value="Unassembled WGS sequence"/>
</dbReference>
<feature type="transmembrane region" description="Helical" evidence="3">
    <location>
        <begin position="35"/>
        <end position="52"/>
    </location>
</feature>
<evidence type="ECO:0000259" key="4">
    <source>
        <dbReference type="Pfam" id="PF00892"/>
    </source>
</evidence>
<organism evidence="5 6">
    <name type="scientific">Actinomadura yumaensis</name>
    <dbReference type="NCBI Taxonomy" id="111807"/>
    <lineage>
        <taxon>Bacteria</taxon>
        <taxon>Bacillati</taxon>
        <taxon>Actinomycetota</taxon>
        <taxon>Actinomycetes</taxon>
        <taxon>Streptosporangiales</taxon>
        <taxon>Thermomonosporaceae</taxon>
        <taxon>Actinomadura</taxon>
    </lineage>
</organism>
<feature type="transmembrane region" description="Helical" evidence="3">
    <location>
        <begin position="119"/>
        <end position="137"/>
    </location>
</feature>
<feature type="transmembrane region" description="Helical" evidence="3">
    <location>
        <begin position="149"/>
        <end position="166"/>
    </location>
</feature>
<feature type="domain" description="EamA" evidence="4">
    <location>
        <begin position="148"/>
        <end position="282"/>
    </location>
</feature>
<dbReference type="InterPro" id="IPR000620">
    <property type="entry name" value="EamA_dom"/>
</dbReference>
<keyword evidence="3" id="KW-0812">Transmembrane</keyword>
<feature type="transmembrane region" description="Helical" evidence="3">
    <location>
        <begin position="208"/>
        <end position="229"/>
    </location>
</feature>
<gene>
    <name evidence="5" type="ORF">ACFQKB_40020</name>
</gene>
<evidence type="ECO:0000256" key="1">
    <source>
        <dbReference type="ARBA" id="ARBA00007362"/>
    </source>
</evidence>
<sequence length="321" mass="32664">MERIDPRLLAVLGAAFISVSAIFVSLSGAAAGTAAFFRCALALPVLLPLALLERRRTAPRRRTGADLLAGALLGGDLVLWGASIAAVGAGVATVLVNVQVVVLPLLALAATGERPSRRFAFAVPVMLGGVALAGGLADTGARGSDPLRGVAYGAGAGVLYAGYLFLTRRAGEGQDHRYRPVLLSTLSAGAVSVVIGIPWHGVDVAPGWAAFGWLAALAVTGQVCGWMLIGAALRRLPAETGGTLLLLQPILAVAFGAVLLGERPSPSQAAGCALVIAAVWLTGRTARRPPHRTEPPEAVPRTSSPAARNAVPIGTGAQEPE</sequence>